<dbReference type="Pfam" id="PF01108">
    <property type="entry name" value="Tissue_fac"/>
    <property type="match status" value="1"/>
</dbReference>
<dbReference type="SUPFAM" id="SSF49265">
    <property type="entry name" value="Fibronectin type III"/>
    <property type="match status" value="2"/>
</dbReference>
<feature type="chain" id="PRO_5027086274" evidence="2">
    <location>
        <begin position="26"/>
        <end position="298"/>
    </location>
</feature>
<sequence>MRRTASLLVMVMSFVLFDFTKYVWTLQGPSTVSMESVDMRHVLKWRPLQAPCSTAVLYSVQFQGEFELMVLNGSWVDAPDCQLTPHAHCDLTFDLGSDSDYNLHVRAQCGSLTSPWSQLSPAFNRRDTVLTAPEMAVTALGDSLQVSFNKLPLTAVVSVTVWKRGDELQAAVYLMAAEQAMLLVPALQEGAVYCVRAQTVLDTELQSSSTDSRCVSITGPDAAWKKPTAVTVTVIAMAGFVFAVFWSVVHCRPDACQTYFHKEPLPPSLKPDWDIQIQMSPEEAELCEPIHVSADPEH</sequence>
<dbReference type="InterPro" id="IPR050650">
    <property type="entry name" value="Type-II_Cytokine-TF_Rcpt"/>
</dbReference>
<dbReference type="InterPro" id="IPR036116">
    <property type="entry name" value="FN3_sf"/>
</dbReference>
<gene>
    <name evidence="5" type="primary">crfb16</name>
</gene>
<proteinExistence type="predicted"/>
<evidence type="ECO:0000256" key="2">
    <source>
        <dbReference type="SAM" id="SignalP"/>
    </source>
</evidence>
<keyword evidence="5" id="KW-0675">Receptor</keyword>
<keyword evidence="4" id="KW-1185">Reference proteome</keyword>
<dbReference type="KEGG" id="cgob:115022276"/>
<feature type="domain" description="Fibronectin type-III" evidence="3">
    <location>
        <begin position="9"/>
        <end position="116"/>
    </location>
</feature>
<keyword evidence="2" id="KW-0732">Signal</keyword>
<dbReference type="InterPro" id="IPR003961">
    <property type="entry name" value="FN3_dom"/>
</dbReference>
<reference evidence="5" key="1">
    <citation type="submission" date="2025-08" db="UniProtKB">
        <authorList>
            <consortium name="RefSeq"/>
        </authorList>
    </citation>
    <scope>IDENTIFICATION</scope>
</reference>
<dbReference type="PANTHER" id="PTHR20859:SF48">
    <property type="entry name" value="INTERLEUKIN-20 RECEPTOR SUBUNIT BETA"/>
    <property type="match status" value="1"/>
</dbReference>
<keyword evidence="1" id="KW-1133">Transmembrane helix</keyword>
<organism evidence="4 5">
    <name type="scientific">Cottoperca gobio</name>
    <name type="common">Frogmouth</name>
    <name type="synonym">Aphritis gobio</name>
    <dbReference type="NCBI Taxonomy" id="56716"/>
    <lineage>
        <taxon>Eukaryota</taxon>
        <taxon>Metazoa</taxon>
        <taxon>Chordata</taxon>
        <taxon>Craniata</taxon>
        <taxon>Vertebrata</taxon>
        <taxon>Euteleostomi</taxon>
        <taxon>Actinopterygii</taxon>
        <taxon>Neopterygii</taxon>
        <taxon>Teleostei</taxon>
        <taxon>Neoteleostei</taxon>
        <taxon>Acanthomorphata</taxon>
        <taxon>Eupercaria</taxon>
        <taxon>Perciformes</taxon>
        <taxon>Notothenioidei</taxon>
        <taxon>Bovichtidae</taxon>
        <taxon>Cottoperca</taxon>
    </lineage>
</organism>
<evidence type="ECO:0000259" key="3">
    <source>
        <dbReference type="Pfam" id="PF01108"/>
    </source>
</evidence>
<feature type="signal peptide" evidence="2">
    <location>
        <begin position="1"/>
        <end position="25"/>
    </location>
</feature>
<dbReference type="Proteomes" id="UP000504630">
    <property type="component" value="Chromosome 17"/>
</dbReference>
<dbReference type="GO" id="GO:0004896">
    <property type="term" value="F:cytokine receptor activity"/>
    <property type="evidence" value="ECO:0007669"/>
    <property type="project" value="TreeGrafter"/>
</dbReference>
<dbReference type="Gene3D" id="2.60.40.10">
    <property type="entry name" value="Immunoglobulins"/>
    <property type="match status" value="2"/>
</dbReference>
<dbReference type="InParanoid" id="A0A6J2RI20"/>
<dbReference type="FunCoup" id="A0A6J2RI20">
    <property type="interactions" value="533"/>
</dbReference>
<evidence type="ECO:0000313" key="4">
    <source>
        <dbReference type="Proteomes" id="UP000504630"/>
    </source>
</evidence>
<dbReference type="GeneID" id="115022276"/>
<keyword evidence="1" id="KW-0812">Transmembrane</keyword>
<evidence type="ECO:0000256" key="1">
    <source>
        <dbReference type="SAM" id="Phobius"/>
    </source>
</evidence>
<dbReference type="AlphaFoldDB" id="A0A6J2RI20"/>
<protein>
    <submittedName>
        <fullName evidence="5">Interleukin-20 receptor subunit beta</fullName>
    </submittedName>
</protein>
<dbReference type="InterPro" id="IPR013783">
    <property type="entry name" value="Ig-like_fold"/>
</dbReference>
<dbReference type="CTD" id="100174902"/>
<keyword evidence="1" id="KW-0472">Membrane</keyword>
<dbReference type="RefSeq" id="XP_029309107.1">
    <property type="nucleotide sequence ID" value="XM_029453247.1"/>
</dbReference>
<evidence type="ECO:0000313" key="5">
    <source>
        <dbReference type="RefSeq" id="XP_029309107.1"/>
    </source>
</evidence>
<dbReference type="GO" id="GO:0042015">
    <property type="term" value="F:interleukin-20 binding"/>
    <property type="evidence" value="ECO:0007669"/>
    <property type="project" value="TreeGrafter"/>
</dbReference>
<dbReference type="PANTHER" id="PTHR20859">
    <property type="entry name" value="INTERFERON/INTERLEUKIN RECEPTOR"/>
    <property type="match status" value="1"/>
</dbReference>
<dbReference type="CDD" id="cd00063">
    <property type="entry name" value="FN3"/>
    <property type="match status" value="1"/>
</dbReference>
<dbReference type="OrthoDB" id="8704831at2759"/>
<dbReference type="GO" id="GO:0005886">
    <property type="term" value="C:plasma membrane"/>
    <property type="evidence" value="ECO:0007669"/>
    <property type="project" value="TreeGrafter"/>
</dbReference>
<accession>A0A6J2RI20</accession>
<feature type="transmembrane region" description="Helical" evidence="1">
    <location>
        <begin position="229"/>
        <end position="249"/>
    </location>
</feature>
<name>A0A6J2RI20_COTGO</name>